<dbReference type="Pfam" id="PF00389">
    <property type="entry name" value="2-Hacid_dh"/>
    <property type="match status" value="1"/>
</dbReference>
<dbReference type="SUPFAM" id="SSF51735">
    <property type="entry name" value="NAD(P)-binding Rossmann-fold domains"/>
    <property type="match status" value="1"/>
</dbReference>
<evidence type="ECO:0000256" key="2">
    <source>
        <dbReference type="ARBA" id="ARBA00023002"/>
    </source>
</evidence>
<evidence type="ECO:0000256" key="4">
    <source>
        <dbReference type="RuleBase" id="RU003719"/>
    </source>
</evidence>
<proteinExistence type="inferred from homology"/>
<dbReference type="Gene3D" id="3.40.50.720">
    <property type="entry name" value="NAD(P)-binding Rossmann-like Domain"/>
    <property type="match status" value="2"/>
</dbReference>
<protein>
    <submittedName>
        <fullName evidence="7">D-2-hydroxyacid dehydrogenase</fullName>
    </submittedName>
</protein>
<keyword evidence="8" id="KW-1185">Reference proteome</keyword>
<reference evidence="7 8" key="1">
    <citation type="submission" date="2021-11" db="EMBL/GenBank/DDBJ databases">
        <title>Draft genome sequence of Actinomycetospora sp. SF1 isolated from the rhizosphere soil.</title>
        <authorList>
            <person name="Duangmal K."/>
            <person name="Chantavorakit T."/>
        </authorList>
    </citation>
    <scope>NUCLEOTIDE SEQUENCE [LARGE SCALE GENOMIC DNA]</scope>
    <source>
        <strain evidence="7 8">TBRC 5722</strain>
    </source>
</reference>
<name>A0ABS8PGA8_9PSEU</name>
<sequence length="335" mass="34836">MSSEVPDDGSVLVVLSAPGLDPPAGLDRLDGRLAIRHTHAQGLADALPGAHALLMWDHFSAALGSAWDRADRLGWIHVAAAGVDHVMTPELRASGVVVTNSRGVFDGPIAEYVLALLLARAKDLATTVRDTDAHRWHYRENARLAGTRAVVVGTGALGRATGRLLRAVGVVVRGVARSSREADPDFDEVVGAAELAKDPDAVVGDADHVVVTAPLTPATRGMVSAEVLAAMSPRAHLVNVGRGPIVDTAALVDALQAGRLGAASLDVTDVEPLPPDDPLFAAPNVLISPHCSGDVIGWRDTLAALFVDQMERFLDGRPLANVVDLDGGFVPGVGS</sequence>
<keyword evidence="3" id="KW-0520">NAD</keyword>
<evidence type="ECO:0000259" key="6">
    <source>
        <dbReference type="Pfam" id="PF02826"/>
    </source>
</evidence>
<dbReference type="SUPFAM" id="SSF52283">
    <property type="entry name" value="Formate/glycerate dehydrogenase catalytic domain-like"/>
    <property type="match status" value="1"/>
</dbReference>
<evidence type="ECO:0000313" key="7">
    <source>
        <dbReference type="EMBL" id="MCD2197294.1"/>
    </source>
</evidence>
<dbReference type="PANTHER" id="PTHR43333:SF1">
    <property type="entry name" value="D-ISOMER SPECIFIC 2-HYDROXYACID DEHYDROGENASE NAD-BINDING DOMAIN-CONTAINING PROTEIN"/>
    <property type="match status" value="1"/>
</dbReference>
<dbReference type="InterPro" id="IPR036291">
    <property type="entry name" value="NAD(P)-bd_dom_sf"/>
</dbReference>
<keyword evidence="2 4" id="KW-0560">Oxidoreductase</keyword>
<dbReference type="Proteomes" id="UP001199469">
    <property type="component" value="Unassembled WGS sequence"/>
</dbReference>
<feature type="domain" description="D-isomer specific 2-hydroxyacid dehydrogenase catalytic" evidence="5">
    <location>
        <begin position="42"/>
        <end position="323"/>
    </location>
</feature>
<comment type="caution">
    <text evidence="7">The sequence shown here is derived from an EMBL/GenBank/DDBJ whole genome shotgun (WGS) entry which is preliminary data.</text>
</comment>
<dbReference type="InterPro" id="IPR006140">
    <property type="entry name" value="D-isomer_DH_NAD-bd"/>
</dbReference>
<dbReference type="PANTHER" id="PTHR43333">
    <property type="entry name" value="2-HACID_DH_C DOMAIN-CONTAINING PROTEIN"/>
    <property type="match status" value="1"/>
</dbReference>
<evidence type="ECO:0000313" key="8">
    <source>
        <dbReference type="Proteomes" id="UP001199469"/>
    </source>
</evidence>
<evidence type="ECO:0000259" key="5">
    <source>
        <dbReference type="Pfam" id="PF00389"/>
    </source>
</evidence>
<evidence type="ECO:0000256" key="1">
    <source>
        <dbReference type="ARBA" id="ARBA00005854"/>
    </source>
</evidence>
<feature type="domain" description="D-isomer specific 2-hydroxyacid dehydrogenase NAD-binding" evidence="6">
    <location>
        <begin position="114"/>
        <end position="292"/>
    </location>
</feature>
<gene>
    <name evidence="7" type="ORF">LQ327_28370</name>
</gene>
<dbReference type="InterPro" id="IPR006139">
    <property type="entry name" value="D-isomer_2_OHA_DH_cat_dom"/>
</dbReference>
<evidence type="ECO:0000256" key="3">
    <source>
        <dbReference type="ARBA" id="ARBA00023027"/>
    </source>
</evidence>
<dbReference type="CDD" id="cd05300">
    <property type="entry name" value="2-Hacid_dh_1"/>
    <property type="match status" value="1"/>
</dbReference>
<dbReference type="Pfam" id="PF02826">
    <property type="entry name" value="2-Hacid_dh_C"/>
    <property type="match status" value="1"/>
</dbReference>
<organism evidence="7 8">
    <name type="scientific">Actinomycetospora endophytica</name>
    <dbReference type="NCBI Taxonomy" id="2291215"/>
    <lineage>
        <taxon>Bacteria</taxon>
        <taxon>Bacillati</taxon>
        <taxon>Actinomycetota</taxon>
        <taxon>Actinomycetes</taxon>
        <taxon>Pseudonocardiales</taxon>
        <taxon>Pseudonocardiaceae</taxon>
        <taxon>Actinomycetospora</taxon>
    </lineage>
</organism>
<dbReference type="RefSeq" id="WP_230739218.1">
    <property type="nucleotide sequence ID" value="NZ_JAJNDB010000007.1"/>
</dbReference>
<dbReference type="EMBL" id="JAJNDB010000007">
    <property type="protein sequence ID" value="MCD2197294.1"/>
    <property type="molecule type" value="Genomic_DNA"/>
</dbReference>
<accession>A0ABS8PGA8</accession>
<comment type="similarity">
    <text evidence="1 4">Belongs to the D-isomer specific 2-hydroxyacid dehydrogenase family.</text>
</comment>